<reference evidence="2" key="1">
    <citation type="submission" date="2019-11" db="EMBL/GenBank/DDBJ databases">
        <title>Bipolaris sorokiniana Genome sequencing.</title>
        <authorList>
            <person name="Wang H."/>
        </authorList>
    </citation>
    <scope>NUCLEOTIDE SEQUENCE</scope>
</reference>
<name>A0A8H5ZTE6_COCSA</name>
<sequence length="59" mass="6512">MTGGGGQHGADPPATDAQPPHHVPPETGTFTEKQMTMTWHQRREVSHARLLLSSAPWRK</sequence>
<proteinExistence type="predicted"/>
<protein>
    <submittedName>
        <fullName evidence="2">Uncharacterized protein</fullName>
    </submittedName>
</protein>
<feature type="region of interest" description="Disordered" evidence="1">
    <location>
        <begin position="1"/>
        <end position="31"/>
    </location>
</feature>
<dbReference type="EMBL" id="WNKQ01000002">
    <property type="protein sequence ID" value="KAF5853543.1"/>
    <property type="molecule type" value="Genomic_DNA"/>
</dbReference>
<evidence type="ECO:0000256" key="1">
    <source>
        <dbReference type="SAM" id="MobiDB-lite"/>
    </source>
</evidence>
<comment type="caution">
    <text evidence="2">The sequence shown here is derived from an EMBL/GenBank/DDBJ whole genome shotgun (WGS) entry which is preliminary data.</text>
</comment>
<dbReference type="Proteomes" id="UP000624244">
    <property type="component" value="Unassembled WGS sequence"/>
</dbReference>
<organism evidence="2 3">
    <name type="scientific">Cochliobolus sativus</name>
    <name type="common">Common root rot and spot blotch fungus</name>
    <name type="synonym">Bipolaris sorokiniana</name>
    <dbReference type="NCBI Taxonomy" id="45130"/>
    <lineage>
        <taxon>Eukaryota</taxon>
        <taxon>Fungi</taxon>
        <taxon>Dikarya</taxon>
        <taxon>Ascomycota</taxon>
        <taxon>Pezizomycotina</taxon>
        <taxon>Dothideomycetes</taxon>
        <taxon>Pleosporomycetidae</taxon>
        <taxon>Pleosporales</taxon>
        <taxon>Pleosporineae</taxon>
        <taxon>Pleosporaceae</taxon>
        <taxon>Bipolaris</taxon>
    </lineage>
</organism>
<accession>A0A8H5ZTE6</accession>
<evidence type="ECO:0000313" key="3">
    <source>
        <dbReference type="Proteomes" id="UP000624244"/>
    </source>
</evidence>
<gene>
    <name evidence="2" type="ORF">GGP41_002071</name>
</gene>
<dbReference type="AlphaFoldDB" id="A0A8H5ZTE6"/>
<evidence type="ECO:0000313" key="2">
    <source>
        <dbReference type="EMBL" id="KAF5853543.1"/>
    </source>
</evidence>